<dbReference type="STRING" id="1423804.FD14_GL001353"/>
<gene>
    <name evidence="3" type="ORF">FD14_GL001353</name>
</gene>
<organism evidence="3 4">
    <name type="scientific">Secundilactobacillus similis DSM 23365 = JCM 2765</name>
    <dbReference type="NCBI Taxonomy" id="1423804"/>
    <lineage>
        <taxon>Bacteria</taxon>
        <taxon>Bacillati</taxon>
        <taxon>Bacillota</taxon>
        <taxon>Bacilli</taxon>
        <taxon>Lactobacillales</taxon>
        <taxon>Lactobacillaceae</taxon>
        <taxon>Secundilactobacillus</taxon>
    </lineage>
</organism>
<evidence type="ECO:0000313" key="3">
    <source>
        <dbReference type="EMBL" id="KRN21220.1"/>
    </source>
</evidence>
<dbReference type="AlphaFoldDB" id="A0A0R2F8X6"/>
<evidence type="ECO:0000313" key="4">
    <source>
        <dbReference type="Proteomes" id="UP000051442"/>
    </source>
</evidence>
<feature type="transmembrane region" description="Helical" evidence="2">
    <location>
        <begin position="62"/>
        <end position="82"/>
    </location>
</feature>
<feature type="region of interest" description="Disordered" evidence="1">
    <location>
        <begin position="1"/>
        <end position="21"/>
    </location>
</feature>
<keyword evidence="2" id="KW-1133">Transmembrane helix</keyword>
<keyword evidence="2" id="KW-0472">Membrane</keyword>
<dbReference type="Proteomes" id="UP000051442">
    <property type="component" value="Unassembled WGS sequence"/>
</dbReference>
<proteinExistence type="predicted"/>
<reference evidence="3 4" key="1">
    <citation type="journal article" date="2015" name="Genome Announc.">
        <title>Expanding the biotechnology potential of lactobacilli through comparative genomics of 213 strains and associated genera.</title>
        <authorList>
            <person name="Sun Z."/>
            <person name="Harris H.M."/>
            <person name="McCann A."/>
            <person name="Guo C."/>
            <person name="Argimon S."/>
            <person name="Zhang W."/>
            <person name="Yang X."/>
            <person name="Jeffery I.B."/>
            <person name="Cooney J.C."/>
            <person name="Kagawa T.F."/>
            <person name="Liu W."/>
            <person name="Song Y."/>
            <person name="Salvetti E."/>
            <person name="Wrobel A."/>
            <person name="Rasinkangas P."/>
            <person name="Parkhill J."/>
            <person name="Rea M.C."/>
            <person name="O'Sullivan O."/>
            <person name="Ritari J."/>
            <person name="Douillard F.P."/>
            <person name="Paul Ross R."/>
            <person name="Yang R."/>
            <person name="Briner A.E."/>
            <person name="Felis G.E."/>
            <person name="de Vos W.M."/>
            <person name="Barrangou R."/>
            <person name="Klaenhammer T.R."/>
            <person name="Caufield P.W."/>
            <person name="Cui Y."/>
            <person name="Zhang H."/>
            <person name="O'Toole P.W."/>
        </authorList>
    </citation>
    <scope>NUCLEOTIDE SEQUENCE [LARGE SCALE GENOMIC DNA]</scope>
    <source>
        <strain evidence="3 4">DSM 23365</strain>
    </source>
</reference>
<evidence type="ECO:0000256" key="2">
    <source>
        <dbReference type="SAM" id="Phobius"/>
    </source>
</evidence>
<keyword evidence="4" id="KW-1185">Reference proteome</keyword>
<dbReference type="InterPro" id="IPR024399">
    <property type="entry name" value="DUF2628"/>
</dbReference>
<protein>
    <submittedName>
        <fullName evidence="3">Uncharacterized protein</fullName>
    </submittedName>
</protein>
<dbReference type="EMBL" id="AYZM01000125">
    <property type="protein sequence ID" value="KRN21220.1"/>
    <property type="molecule type" value="Genomic_DNA"/>
</dbReference>
<dbReference type="RefSeq" id="WP_054733258.1">
    <property type="nucleotide sequence ID" value="NZ_AYZM01000125.1"/>
</dbReference>
<keyword evidence="2" id="KW-0812">Transmembrane</keyword>
<comment type="caution">
    <text evidence="3">The sequence shown here is derived from an EMBL/GenBank/DDBJ whole genome shotgun (WGS) entry which is preliminary data.</text>
</comment>
<dbReference type="OrthoDB" id="5233at2"/>
<name>A0A0R2F8X6_9LACO</name>
<feature type="transmembrane region" description="Helical" evidence="2">
    <location>
        <begin position="36"/>
        <end position="55"/>
    </location>
</feature>
<dbReference type="Pfam" id="PF10947">
    <property type="entry name" value="DUF2628"/>
    <property type="match status" value="1"/>
</dbReference>
<evidence type="ECO:0000256" key="1">
    <source>
        <dbReference type="SAM" id="MobiDB-lite"/>
    </source>
</evidence>
<sequence>MQNPFENGDNHEGPNGIPVPPNYATVVRKDNGEIRIGKVGFSLTAFLFNVLVPIFRGDWYNLLCMIGIQMGITLGIQSYPFASTTDFATAWSTIEFLVGLLWGFIYNMMYFRHLFNRGFTPATQRSYDLLAKRGYLPKWLKK</sequence>
<accession>A0A0R2F8X6</accession>
<dbReference type="PATRIC" id="fig|1423804.4.peg.1452"/>
<feature type="transmembrane region" description="Helical" evidence="2">
    <location>
        <begin position="88"/>
        <end position="109"/>
    </location>
</feature>